<dbReference type="OrthoDB" id="2142759at2759"/>
<name>A1DGS7_NEOFI</name>
<dbReference type="HOGENOM" id="CLU_1796992_0_0_1"/>
<dbReference type="AlphaFoldDB" id="A1DGS7"/>
<feature type="domain" description="HNH nuclease" evidence="1">
    <location>
        <begin position="44"/>
        <end position="101"/>
    </location>
</feature>
<evidence type="ECO:0000313" key="3">
    <source>
        <dbReference type="Proteomes" id="UP000006702"/>
    </source>
</evidence>
<dbReference type="OMA" id="DEPWIHR"/>
<dbReference type="Pfam" id="PF13391">
    <property type="entry name" value="HNH_2"/>
    <property type="match status" value="1"/>
</dbReference>
<dbReference type="STRING" id="331117.A1DGS7"/>
<dbReference type="RefSeq" id="XP_001260481.1">
    <property type="nucleotide sequence ID" value="XM_001260480.1"/>
</dbReference>
<keyword evidence="3" id="KW-1185">Reference proteome</keyword>
<dbReference type="VEuPathDB" id="FungiDB:NFIA_085370"/>
<reference evidence="3" key="1">
    <citation type="journal article" date="2008" name="PLoS Genet.">
        <title>Genomic islands in the pathogenic filamentous fungus Aspergillus fumigatus.</title>
        <authorList>
            <person name="Fedorova N.D."/>
            <person name="Khaldi N."/>
            <person name="Joardar V.S."/>
            <person name="Maiti R."/>
            <person name="Amedeo P."/>
            <person name="Anderson M.J."/>
            <person name="Crabtree J."/>
            <person name="Silva J.C."/>
            <person name="Badger J.H."/>
            <person name="Albarraq A."/>
            <person name="Angiuoli S."/>
            <person name="Bussey H."/>
            <person name="Bowyer P."/>
            <person name="Cotty P.J."/>
            <person name="Dyer P.S."/>
            <person name="Egan A."/>
            <person name="Galens K."/>
            <person name="Fraser-Liggett C.M."/>
            <person name="Haas B.J."/>
            <person name="Inman J.M."/>
            <person name="Kent R."/>
            <person name="Lemieux S."/>
            <person name="Malavazi I."/>
            <person name="Orvis J."/>
            <person name="Roemer T."/>
            <person name="Ronning C.M."/>
            <person name="Sundaram J.P."/>
            <person name="Sutton G."/>
            <person name="Turner G."/>
            <person name="Venter J.C."/>
            <person name="White O.R."/>
            <person name="Whitty B.R."/>
            <person name="Youngman P."/>
            <person name="Wolfe K.H."/>
            <person name="Goldman G.H."/>
            <person name="Wortman J.R."/>
            <person name="Jiang B."/>
            <person name="Denning D.W."/>
            <person name="Nierman W.C."/>
        </authorList>
    </citation>
    <scope>NUCLEOTIDE SEQUENCE [LARGE SCALE GENOMIC DNA]</scope>
    <source>
        <strain evidence="3">ATCC 1020 / DSM 3700 / CBS 544.65 / FGSC A1164 / JCM 1740 / NRRL 181 / WB 181</strain>
    </source>
</reference>
<accession>A1DGS7</accession>
<organism evidence="2 3">
    <name type="scientific">Neosartorya fischeri (strain ATCC 1020 / DSM 3700 / CBS 544.65 / FGSC A1164 / JCM 1740 / NRRL 181 / WB 181)</name>
    <name type="common">Aspergillus fischerianus</name>
    <dbReference type="NCBI Taxonomy" id="331117"/>
    <lineage>
        <taxon>Eukaryota</taxon>
        <taxon>Fungi</taxon>
        <taxon>Dikarya</taxon>
        <taxon>Ascomycota</taxon>
        <taxon>Pezizomycotina</taxon>
        <taxon>Eurotiomycetes</taxon>
        <taxon>Eurotiomycetidae</taxon>
        <taxon>Eurotiales</taxon>
        <taxon>Aspergillaceae</taxon>
        <taxon>Aspergillus</taxon>
        <taxon>Aspergillus subgen. Fumigati</taxon>
    </lineage>
</organism>
<dbReference type="EMBL" id="DS027696">
    <property type="protein sequence ID" value="EAW18584.1"/>
    <property type="molecule type" value="Genomic_DNA"/>
</dbReference>
<dbReference type="InterPro" id="IPR003615">
    <property type="entry name" value="HNH_nuc"/>
</dbReference>
<dbReference type="KEGG" id="nfi:NFIA_085370"/>
<dbReference type="eggNOG" id="ENOG502SKV9">
    <property type="taxonomic scope" value="Eukaryota"/>
</dbReference>
<proteinExistence type="predicted"/>
<dbReference type="GeneID" id="4587039"/>
<protein>
    <recommendedName>
        <fullName evidence="1">HNH nuclease domain-containing protein</fullName>
    </recommendedName>
</protein>
<dbReference type="Proteomes" id="UP000006702">
    <property type="component" value="Unassembled WGS sequence"/>
</dbReference>
<evidence type="ECO:0000313" key="2">
    <source>
        <dbReference type="EMBL" id="EAW18584.1"/>
    </source>
</evidence>
<gene>
    <name evidence="2" type="ORF">NFIA_085370</name>
</gene>
<evidence type="ECO:0000259" key="1">
    <source>
        <dbReference type="Pfam" id="PF13391"/>
    </source>
</evidence>
<sequence length="144" mass="16265">MNLANFLGDIKLTDETPVLRIWSHSQSGPETSFRDGVRARDKRCVLTGVLCRGASEGRWGTFQAAHIIPVKEEAPFNRDFSHLITTGSHTAPLDSVQNGILWDCYKITHFGDDNWGVDGNQLDEVCRKENDPNNVADELLRWHF</sequence>